<protein>
    <submittedName>
        <fullName evidence="1">Uncharacterized protein</fullName>
    </submittedName>
</protein>
<reference evidence="1 2" key="1">
    <citation type="submission" date="2016-12" db="EMBL/GenBank/DDBJ databases">
        <title>Trade-off between light-utilization and light-protection in marine flavobacteria.</title>
        <authorList>
            <person name="Kumagai Y."/>
            <person name="Yoshizawa S."/>
            <person name="Kogure K."/>
            <person name="Iwasaki W."/>
        </authorList>
    </citation>
    <scope>NUCLEOTIDE SEQUENCE [LARGE SCALE GENOMIC DNA]</scope>
    <source>
        <strain evidence="1 2">ATCC 43844</strain>
    </source>
</reference>
<dbReference type="EMBL" id="MSCM01000001">
    <property type="protein sequence ID" value="PQJ81368.1"/>
    <property type="molecule type" value="Genomic_DNA"/>
</dbReference>
<gene>
    <name evidence="1" type="ORF">BTO16_01695</name>
</gene>
<proteinExistence type="predicted"/>
<name>A0A2S7WUX4_9FLAO</name>
<evidence type="ECO:0000313" key="2">
    <source>
        <dbReference type="Proteomes" id="UP000239068"/>
    </source>
</evidence>
<organism evidence="1 2">
    <name type="scientific">Polaribacter glomeratus</name>
    <dbReference type="NCBI Taxonomy" id="102"/>
    <lineage>
        <taxon>Bacteria</taxon>
        <taxon>Pseudomonadati</taxon>
        <taxon>Bacteroidota</taxon>
        <taxon>Flavobacteriia</taxon>
        <taxon>Flavobacteriales</taxon>
        <taxon>Flavobacteriaceae</taxon>
    </lineage>
</organism>
<dbReference type="Proteomes" id="UP000239068">
    <property type="component" value="Unassembled WGS sequence"/>
</dbReference>
<accession>A0A2S7WUX4</accession>
<keyword evidence="2" id="KW-1185">Reference proteome</keyword>
<dbReference type="OrthoDB" id="1201645at2"/>
<evidence type="ECO:0000313" key="1">
    <source>
        <dbReference type="EMBL" id="PQJ81368.1"/>
    </source>
</evidence>
<dbReference type="AlphaFoldDB" id="A0A2S7WUX4"/>
<comment type="caution">
    <text evidence="1">The sequence shown here is derived from an EMBL/GenBank/DDBJ whole genome shotgun (WGS) entry which is preliminary data.</text>
</comment>
<sequence length="149" mass="17010">MGFFKKMDKVFTSSETFNLMERTEVDIQIEENIKNVGINKFAASKYGDLYLRVNELGGFLILETIMVSATDLKSKKGTILTFSNGSEKLKLESDENKIESDFSNSVQKSITKIDYNISVEEAENFKEEKYNEVRFEINGNEILFSVLTS</sequence>